<comment type="caution">
    <text evidence="2">The sequence shown here is derived from an EMBL/GenBank/DDBJ whole genome shotgun (WGS) entry which is preliminary data.</text>
</comment>
<proteinExistence type="predicted"/>
<evidence type="ECO:0000256" key="1">
    <source>
        <dbReference type="SAM" id="SignalP"/>
    </source>
</evidence>
<dbReference type="Proteomes" id="UP000799777">
    <property type="component" value="Unassembled WGS sequence"/>
</dbReference>
<evidence type="ECO:0000313" key="2">
    <source>
        <dbReference type="EMBL" id="KAF2036655.1"/>
    </source>
</evidence>
<dbReference type="PANTHER" id="PTHR36195:SF4">
    <property type="entry name" value="DOMAIN PROTEIN, PUTATIVE (AFU_ORTHOLOGUE AFUA_5G01990)-RELATED"/>
    <property type="match status" value="1"/>
</dbReference>
<keyword evidence="1" id="KW-0732">Signal</keyword>
<feature type="chain" id="PRO_5040454090" evidence="1">
    <location>
        <begin position="20"/>
        <end position="154"/>
    </location>
</feature>
<dbReference type="PANTHER" id="PTHR36195">
    <property type="entry name" value="DOMAIN PROTEIN, PUTATIVE (AFU_ORTHOLOGUE AFUA_5G01990)-RELATED-RELATED"/>
    <property type="match status" value="1"/>
</dbReference>
<gene>
    <name evidence="2" type="ORF">EK21DRAFT_105966</name>
</gene>
<dbReference type="OrthoDB" id="3682664at2759"/>
<dbReference type="AlphaFoldDB" id="A0A9P4HK09"/>
<protein>
    <submittedName>
        <fullName evidence="2">Uncharacterized protein</fullName>
    </submittedName>
</protein>
<accession>A0A9P4HK09</accession>
<dbReference type="Pfam" id="PF04681">
    <property type="entry name" value="Bys1"/>
    <property type="match status" value="1"/>
</dbReference>
<feature type="signal peptide" evidence="1">
    <location>
        <begin position="1"/>
        <end position="19"/>
    </location>
</feature>
<reference evidence="2" key="1">
    <citation type="journal article" date="2020" name="Stud. Mycol.">
        <title>101 Dothideomycetes genomes: a test case for predicting lifestyles and emergence of pathogens.</title>
        <authorList>
            <person name="Haridas S."/>
            <person name="Albert R."/>
            <person name="Binder M."/>
            <person name="Bloem J."/>
            <person name="Labutti K."/>
            <person name="Salamov A."/>
            <person name="Andreopoulos B."/>
            <person name="Baker S."/>
            <person name="Barry K."/>
            <person name="Bills G."/>
            <person name="Bluhm B."/>
            <person name="Cannon C."/>
            <person name="Castanera R."/>
            <person name="Culley D."/>
            <person name="Daum C."/>
            <person name="Ezra D."/>
            <person name="Gonzalez J."/>
            <person name="Henrissat B."/>
            <person name="Kuo A."/>
            <person name="Liang C."/>
            <person name="Lipzen A."/>
            <person name="Lutzoni F."/>
            <person name="Magnuson J."/>
            <person name="Mondo S."/>
            <person name="Nolan M."/>
            <person name="Ohm R."/>
            <person name="Pangilinan J."/>
            <person name="Park H.-J."/>
            <person name="Ramirez L."/>
            <person name="Alfaro M."/>
            <person name="Sun H."/>
            <person name="Tritt A."/>
            <person name="Yoshinaga Y."/>
            <person name="Zwiers L.-H."/>
            <person name="Turgeon B."/>
            <person name="Goodwin S."/>
            <person name="Spatafora J."/>
            <person name="Crous P."/>
            <person name="Grigoriev I."/>
        </authorList>
    </citation>
    <scope>NUCLEOTIDE SEQUENCE</scope>
    <source>
        <strain evidence="2">CBS 110217</strain>
    </source>
</reference>
<dbReference type="EMBL" id="ML978154">
    <property type="protein sequence ID" value="KAF2036655.1"/>
    <property type="molecule type" value="Genomic_DNA"/>
</dbReference>
<keyword evidence="3" id="KW-1185">Reference proteome</keyword>
<sequence length="154" mass="16682">MRFPTLLTTLALAASTAHAADNYIHNNCGYDVWYTSVGGTDAPAPSKISSGSYIEEGQYFDKTGTAIKITKIENGIYTDAPVLHFSYSYKANVELYYDLSSAFGYVFWGEKITLGPTEGVQGKVIEWDGAPGDSTTQSHFGQDIDLILELCASG</sequence>
<name>A0A9P4HK09_9PLEO</name>
<organism evidence="2 3">
    <name type="scientific">Setomelanomma holmii</name>
    <dbReference type="NCBI Taxonomy" id="210430"/>
    <lineage>
        <taxon>Eukaryota</taxon>
        <taxon>Fungi</taxon>
        <taxon>Dikarya</taxon>
        <taxon>Ascomycota</taxon>
        <taxon>Pezizomycotina</taxon>
        <taxon>Dothideomycetes</taxon>
        <taxon>Pleosporomycetidae</taxon>
        <taxon>Pleosporales</taxon>
        <taxon>Pleosporineae</taxon>
        <taxon>Phaeosphaeriaceae</taxon>
        <taxon>Setomelanomma</taxon>
    </lineage>
</organism>
<dbReference type="InterPro" id="IPR006771">
    <property type="entry name" value="CetA-like"/>
</dbReference>
<evidence type="ECO:0000313" key="3">
    <source>
        <dbReference type="Proteomes" id="UP000799777"/>
    </source>
</evidence>